<dbReference type="PANTHER" id="PTHR43656">
    <property type="entry name" value="BINDING OXIDOREDUCTASE, PUTATIVE (AFU_ORTHOLOGUE AFUA_2G08260)-RELATED"/>
    <property type="match status" value="1"/>
</dbReference>
<keyword evidence="1" id="KW-0285">Flavoprotein</keyword>
<dbReference type="InterPro" id="IPR051799">
    <property type="entry name" value="NADH_flavin_oxidoreductase"/>
</dbReference>
<evidence type="ECO:0000313" key="5">
    <source>
        <dbReference type="Proteomes" id="UP001164459"/>
    </source>
</evidence>
<dbReference type="InterPro" id="IPR001155">
    <property type="entry name" value="OxRdtase_FMN_N"/>
</dbReference>
<organism evidence="4 5">
    <name type="scientific">Nannocystis punicea</name>
    <dbReference type="NCBI Taxonomy" id="2995304"/>
    <lineage>
        <taxon>Bacteria</taxon>
        <taxon>Pseudomonadati</taxon>
        <taxon>Myxococcota</taxon>
        <taxon>Polyangia</taxon>
        <taxon>Nannocystales</taxon>
        <taxon>Nannocystaceae</taxon>
        <taxon>Nannocystis</taxon>
    </lineage>
</organism>
<evidence type="ECO:0000313" key="4">
    <source>
        <dbReference type="EMBL" id="WAS93554.1"/>
    </source>
</evidence>
<feature type="domain" description="NADH:flavin oxidoreductase/NADH oxidase N-terminal" evidence="3">
    <location>
        <begin position="4"/>
        <end position="248"/>
    </location>
</feature>
<dbReference type="CDD" id="cd02803">
    <property type="entry name" value="OYE_like_FMN_family"/>
    <property type="match status" value="1"/>
</dbReference>
<keyword evidence="2" id="KW-0560">Oxidoreductase</keyword>
<dbReference type="RefSeq" id="WP_269035893.1">
    <property type="nucleotide sequence ID" value="NZ_CP114040.1"/>
</dbReference>
<accession>A0ABY7H2R4</accession>
<name>A0ABY7H2R4_9BACT</name>
<dbReference type="Pfam" id="PF00724">
    <property type="entry name" value="Oxidored_FMN"/>
    <property type="match status" value="1"/>
</dbReference>
<dbReference type="Proteomes" id="UP001164459">
    <property type="component" value="Chromosome"/>
</dbReference>
<dbReference type="EMBL" id="CP114040">
    <property type="protein sequence ID" value="WAS93554.1"/>
    <property type="molecule type" value="Genomic_DNA"/>
</dbReference>
<dbReference type="SUPFAM" id="SSF51395">
    <property type="entry name" value="FMN-linked oxidoreductases"/>
    <property type="match status" value="1"/>
</dbReference>
<keyword evidence="5" id="KW-1185">Reference proteome</keyword>
<dbReference type="PANTHER" id="PTHR43656:SF2">
    <property type="entry name" value="BINDING OXIDOREDUCTASE, PUTATIVE (AFU_ORTHOLOGUE AFUA_2G08260)-RELATED"/>
    <property type="match status" value="1"/>
</dbReference>
<evidence type="ECO:0000259" key="3">
    <source>
        <dbReference type="Pfam" id="PF00724"/>
    </source>
</evidence>
<sequence length="396" mass="42840">MTHQLFEPCSIGPVRLRNRSVRAAAFEGMCPGHLPSPELLAYHREVAEGGVGMTTVAYAAVEQSGLSFPHQLWLRPEAVPGLRALTDVVHAAGARASIQIGHCGNMARAAVAGGRAIAPSARFNLYGPVWPRAMDQADIDRVAASFGRAVELAREAGFDAVEVHAGHGYLISQFLSPATNHRRDGYGGPLARRMRFMREVMARVVAAARGEVAVLVKVNMRDGFRGGVELDEAIEVARTLEQDGADALVLSGGFVSRAPMYIMRGAMPTRVMGRLMTDWTLRLGLALFGQTLIAPFPYTDNYFLKDALVIREAVRLPLVYVGGAASRAAIDEVLGHGFVAVAMARALIRDPAFIRNLAEAEGRAAACDHCNYCAARIYTTHMACHHREPPPARLRP</sequence>
<reference evidence="4" key="1">
    <citation type="submission" date="2022-11" db="EMBL/GenBank/DDBJ databases">
        <title>Minimal conservation of predation-associated metabolite biosynthetic gene clusters underscores biosynthetic potential of Myxococcota including descriptions for ten novel species: Archangium lansinium sp. nov., Myxococcus landrumus sp. nov., Nannocystis bai.</title>
        <authorList>
            <person name="Ahearne A."/>
            <person name="Stevens C."/>
            <person name="Dowd S."/>
        </authorList>
    </citation>
    <scope>NUCLEOTIDE SEQUENCE</scope>
    <source>
        <strain evidence="4">Fl3</strain>
    </source>
</reference>
<evidence type="ECO:0000256" key="2">
    <source>
        <dbReference type="ARBA" id="ARBA00023002"/>
    </source>
</evidence>
<dbReference type="InterPro" id="IPR013785">
    <property type="entry name" value="Aldolase_TIM"/>
</dbReference>
<gene>
    <name evidence="4" type="ORF">O0S08_46065</name>
</gene>
<dbReference type="Gene3D" id="3.20.20.70">
    <property type="entry name" value="Aldolase class I"/>
    <property type="match status" value="1"/>
</dbReference>
<evidence type="ECO:0000256" key="1">
    <source>
        <dbReference type="ARBA" id="ARBA00022630"/>
    </source>
</evidence>
<proteinExistence type="predicted"/>
<protein>
    <submittedName>
        <fullName evidence="4">NADH:flavin oxidoreductase</fullName>
    </submittedName>
</protein>